<feature type="transmembrane region" description="Helical" evidence="1">
    <location>
        <begin position="6"/>
        <end position="24"/>
    </location>
</feature>
<protein>
    <submittedName>
        <fullName evidence="2">Uncharacterized protein</fullName>
    </submittedName>
</protein>
<keyword evidence="1" id="KW-1133">Transmembrane helix</keyword>
<evidence type="ECO:0000256" key="1">
    <source>
        <dbReference type="SAM" id="Phobius"/>
    </source>
</evidence>
<proteinExistence type="predicted"/>
<name>A0A517WEW8_9PLAN</name>
<dbReference type="EMBL" id="CP036347">
    <property type="protein sequence ID" value="QDU03792.1"/>
    <property type="molecule type" value="Genomic_DNA"/>
</dbReference>
<reference evidence="2 3" key="1">
    <citation type="submission" date="2019-02" db="EMBL/GenBank/DDBJ databases">
        <title>Deep-cultivation of Planctomycetes and their phenomic and genomic characterization uncovers novel biology.</title>
        <authorList>
            <person name="Wiegand S."/>
            <person name="Jogler M."/>
            <person name="Boedeker C."/>
            <person name="Pinto D."/>
            <person name="Vollmers J."/>
            <person name="Rivas-Marin E."/>
            <person name="Kohn T."/>
            <person name="Peeters S.H."/>
            <person name="Heuer A."/>
            <person name="Rast P."/>
            <person name="Oberbeckmann S."/>
            <person name="Bunk B."/>
            <person name="Jeske O."/>
            <person name="Meyerdierks A."/>
            <person name="Storesund J.E."/>
            <person name="Kallscheuer N."/>
            <person name="Luecker S."/>
            <person name="Lage O.M."/>
            <person name="Pohl T."/>
            <person name="Merkel B.J."/>
            <person name="Hornburger P."/>
            <person name="Mueller R.-W."/>
            <person name="Bruemmer F."/>
            <person name="Labrenz M."/>
            <person name="Spormann A.M."/>
            <person name="Op den Camp H."/>
            <person name="Overmann J."/>
            <person name="Amann R."/>
            <person name="Jetten M.S.M."/>
            <person name="Mascher T."/>
            <person name="Medema M.H."/>
            <person name="Devos D.P."/>
            <person name="Kaster A.-K."/>
            <person name="Ovreas L."/>
            <person name="Rohde M."/>
            <person name="Galperin M.Y."/>
            <person name="Jogler C."/>
        </authorList>
    </citation>
    <scope>NUCLEOTIDE SEQUENCE [LARGE SCALE GENOMIC DNA]</scope>
    <source>
        <strain evidence="2 3">V6</strain>
    </source>
</reference>
<feature type="transmembrane region" description="Helical" evidence="1">
    <location>
        <begin position="66"/>
        <end position="90"/>
    </location>
</feature>
<gene>
    <name evidence="2" type="ORF">V6x_35150</name>
</gene>
<evidence type="ECO:0000313" key="3">
    <source>
        <dbReference type="Proteomes" id="UP000320722"/>
    </source>
</evidence>
<feature type="transmembrane region" description="Helical" evidence="1">
    <location>
        <begin position="31"/>
        <end position="54"/>
    </location>
</feature>
<accession>A0A517WEW8</accession>
<dbReference type="Proteomes" id="UP000320722">
    <property type="component" value="Chromosome"/>
</dbReference>
<sequence>MQKVFTIVITVIFGAMCLCMLYLNSKSRLKGNILGVAGVSWILGALLILSVIGLKEILFRDGPDLWDIFIAVAIFIFCNSLFSGLILMLFSYRMEWLADKITASLSTPDENRSDTAD</sequence>
<organism evidence="2 3">
    <name type="scientific">Gimesia chilikensis</name>
    <dbReference type="NCBI Taxonomy" id="2605989"/>
    <lineage>
        <taxon>Bacteria</taxon>
        <taxon>Pseudomonadati</taxon>
        <taxon>Planctomycetota</taxon>
        <taxon>Planctomycetia</taxon>
        <taxon>Planctomycetales</taxon>
        <taxon>Planctomycetaceae</taxon>
        <taxon>Gimesia</taxon>
    </lineage>
</organism>
<keyword evidence="1" id="KW-0472">Membrane</keyword>
<keyword evidence="1" id="KW-0812">Transmembrane</keyword>
<evidence type="ECO:0000313" key="2">
    <source>
        <dbReference type="EMBL" id="QDU03792.1"/>
    </source>
</evidence>
<dbReference type="AlphaFoldDB" id="A0A517WEW8"/>
<dbReference type="RefSeq" id="WP_145041619.1">
    <property type="nucleotide sequence ID" value="NZ_CP036347.1"/>
</dbReference>